<sequence length="37" mass="3921">MSAAAALEAIDEGQDAERARAAVKALTLAVYDCRVDR</sequence>
<reference evidence="1 2" key="1">
    <citation type="submission" date="2020-08" db="EMBL/GenBank/DDBJ databases">
        <title>Sequencing the genomes of 1000 actinobacteria strains.</title>
        <authorList>
            <person name="Klenk H.-P."/>
        </authorList>
    </citation>
    <scope>NUCLEOTIDE SEQUENCE [LARGE SCALE GENOMIC DNA]</scope>
    <source>
        <strain evidence="1 2">DSM 40129</strain>
    </source>
</reference>
<proteinExistence type="predicted"/>
<dbReference type="AlphaFoldDB" id="A0AA89QDA4"/>
<evidence type="ECO:0000313" key="1">
    <source>
        <dbReference type="EMBL" id="MBB5816293.1"/>
    </source>
</evidence>
<organism evidence="1 2">
    <name type="scientific">Streptomyces collinus</name>
    <dbReference type="NCBI Taxonomy" id="42684"/>
    <lineage>
        <taxon>Bacteria</taxon>
        <taxon>Bacillati</taxon>
        <taxon>Actinomycetota</taxon>
        <taxon>Actinomycetes</taxon>
        <taxon>Kitasatosporales</taxon>
        <taxon>Streptomycetaceae</taxon>
        <taxon>Streptomyces</taxon>
    </lineage>
</organism>
<keyword evidence="2" id="KW-1185">Reference proteome</keyword>
<name>A0AA89QDA4_STRCU</name>
<comment type="caution">
    <text evidence="1">The sequence shown here is derived from an EMBL/GenBank/DDBJ whole genome shotgun (WGS) entry which is preliminary data.</text>
</comment>
<dbReference type="EMBL" id="JACHLX010000001">
    <property type="protein sequence ID" value="MBB5816293.1"/>
    <property type="molecule type" value="Genomic_DNA"/>
</dbReference>
<evidence type="ECO:0000313" key="2">
    <source>
        <dbReference type="Proteomes" id="UP000579531"/>
    </source>
</evidence>
<dbReference type="Proteomes" id="UP000579531">
    <property type="component" value="Unassembled WGS sequence"/>
</dbReference>
<gene>
    <name evidence="1" type="ORF">HNR72_007321</name>
</gene>
<protein>
    <submittedName>
        <fullName evidence="1">Uncharacterized protein</fullName>
    </submittedName>
</protein>
<accession>A0AA89QDA4</accession>